<dbReference type="Proteomes" id="UP000693970">
    <property type="component" value="Unassembled WGS sequence"/>
</dbReference>
<evidence type="ECO:0000313" key="1">
    <source>
        <dbReference type="EMBL" id="KAG7354516.1"/>
    </source>
</evidence>
<gene>
    <name evidence="1" type="ORF">IV203_003872</name>
</gene>
<evidence type="ECO:0000313" key="2">
    <source>
        <dbReference type="Proteomes" id="UP000693970"/>
    </source>
</evidence>
<dbReference type="OrthoDB" id="94180at2759"/>
<reference evidence="1" key="1">
    <citation type="journal article" date="2021" name="Sci. Rep.">
        <title>Diploid genomic architecture of Nitzschia inconspicua, an elite biomass production diatom.</title>
        <authorList>
            <person name="Oliver A."/>
            <person name="Podell S."/>
            <person name="Pinowska A."/>
            <person name="Traller J.C."/>
            <person name="Smith S.R."/>
            <person name="McClure R."/>
            <person name="Beliaev A."/>
            <person name="Bohutskyi P."/>
            <person name="Hill E.A."/>
            <person name="Rabines A."/>
            <person name="Zheng H."/>
            <person name="Allen L.Z."/>
            <person name="Kuo A."/>
            <person name="Grigoriev I.V."/>
            <person name="Allen A.E."/>
            <person name="Hazlebeck D."/>
            <person name="Allen E.E."/>
        </authorList>
    </citation>
    <scope>NUCLEOTIDE SEQUENCE</scope>
    <source>
        <strain evidence="1">Hildebrandi</strain>
    </source>
</reference>
<protein>
    <submittedName>
        <fullName evidence="1">Uncharacterized protein</fullName>
    </submittedName>
</protein>
<organism evidence="1 2">
    <name type="scientific">Nitzschia inconspicua</name>
    <dbReference type="NCBI Taxonomy" id="303405"/>
    <lineage>
        <taxon>Eukaryota</taxon>
        <taxon>Sar</taxon>
        <taxon>Stramenopiles</taxon>
        <taxon>Ochrophyta</taxon>
        <taxon>Bacillariophyta</taxon>
        <taxon>Bacillariophyceae</taxon>
        <taxon>Bacillariophycidae</taxon>
        <taxon>Bacillariales</taxon>
        <taxon>Bacillariaceae</taxon>
        <taxon>Nitzschia</taxon>
    </lineage>
</organism>
<accession>A0A9K3L4A2</accession>
<keyword evidence="2" id="KW-1185">Reference proteome</keyword>
<dbReference type="AlphaFoldDB" id="A0A9K3L4A2"/>
<proteinExistence type="predicted"/>
<reference evidence="1" key="2">
    <citation type="submission" date="2021-04" db="EMBL/GenBank/DDBJ databases">
        <authorList>
            <person name="Podell S."/>
        </authorList>
    </citation>
    <scope>NUCLEOTIDE SEQUENCE</scope>
    <source>
        <strain evidence="1">Hildebrandi</strain>
    </source>
</reference>
<name>A0A9K3L4A2_9STRA</name>
<comment type="caution">
    <text evidence="1">The sequence shown here is derived from an EMBL/GenBank/DDBJ whole genome shotgun (WGS) entry which is preliminary data.</text>
</comment>
<sequence length="327" mass="37003">MWTIAAFPALFLEDHAISDTHWSSKEIGFECCASADGTHGVSQTDYRLIPFGVFFHNSKGNRQFFPIAYAFGEGEREVVILILLLNIKSIARDLFGVSNLQFVGGIVSDHSAAFLNSFKEVFTLLHSNATSISSGSLKILKQSAPQMFLKYWELTKESWVSKGEAKLAETFEGAYINNPDYNRWYYTSSGMHGCVPDNNPLESHNRVTKGTSDVRGLIIINRSMENALQVEFPRMIDTLSREKIIPNTDFHPTLDISLAFSNNKFSEITGGVFGRWYKYTIRWWVAGQRYRVLGGTHYTTVNLLLREVPWCIPWSVHPTTGVSNQHE</sequence>
<dbReference type="EMBL" id="JAGRRH010000016">
    <property type="protein sequence ID" value="KAG7354516.1"/>
    <property type="molecule type" value="Genomic_DNA"/>
</dbReference>